<dbReference type="Proteomes" id="UP000829291">
    <property type="component" value="Chromosome 5"/>
</dbReference>
<protein>
    <submittedName>
        <fullName evidence="3">Uncharacterized protein LOC107216924</fullName>
    </submittedName>
</protein>
<evidence type="ECO:0000256" key="1">
    <source>
        <dbReference type="SAM" id="MobiDB-lite"/>
    </source>
</evidence>
<proteinExistence type="predicted"/>
<accession>A0A6J0B6F6</accession>
<dbReference type="InParanoid" id="A0A6J0B6F6"/>
<reference evidence="3" key="1">
    <citation type="submission" date="2025-08" db="UniProtKB">
        <authorList>
            <consortium name="RefSeq"/>
        </authorList>
    </citation>
    <scope>IDENTIFICATION</scope>
    <source>
        <tissue evidence="3">Thorax and Abdomen</tissue>
    </source>
</reference>
<dbReference type="OrthoDB" id="7557296at2759"/>
<dbReference type="KEGG" id="nlo:107216924"/>
<name>A0A6J0B6F6_NEOLC</name>
<feature type="region of interest" description="Disordered" evidence="1">
    <location>
        <begin position="14"/>
        <end position="37"/>
    </location>
</feature>
<keyword evidence="2" id="KW-1185">Reference proteome</keyword>
<dbReference type="RefSeq" id="XP_015509746.1">
    <property type="nucleotide sequence ID" value="XM_015654260.2"/>
</dbReference>
<gene>
    <name evidence="3" type="primary">LOC107216924</name>
</gene>
<feature type="compositionally biased region" description="Polar residues" evidence="1">
    <location>
        <begin position="16"/>
        <end position="26"/>
    </location>
</feature>
<organism evidence="3">
    <name type="scientific">Neodiprion lecontei</name>
    <name type="common">Redheaded pine sawfly</name>
    <dbReference type="NCBI Taxonomy" id="441921"/>
    <lineage>
        <taxon>Eukaryota</taxon>
        <taxon>Metazoa</taxon>
        <taxon>Ecdysozoa</taxon>
        <taxon>Arthropoda</taxon>
        <taxon>Hexapoda</taxon>
        <taxon>Insecta</taxon>
        <taxon>Pterygota</taxon>
        <taxon>Neoptera</taxon>
        <taxon>Endopterygota</taxon>
        <taxon>Hymenoptera</taxon>
        <taxon>Tenthredinoidea</taxon>
        <taxon>Diprionidae</taxon>
        <taxon>Diprioninae</taxon>
        <taxon>Neodiprion</taxon>
    </lineage>
</organism>
<feature type="region of interest" description="Disordered" evidence="1">
    <location>
        <begin position="73"/>
        <end position="97"/>
    </location>
</feature>
<dbReference type="GeneID" id="107216924"/>
<dbReference type="AlphaFoldDB" id="A0A6J0B6F6"/>
<sequence length="176" mass="20474">MQFLDLHVKPRKTIGNIPQCSSQKKTLSSDEEPDMDPSAHDWDVYEFLNSNDENQYKEDSIGMIITDENGKVNLPPKKRRTVPLTNPPQEGNGKKVKKNNNEDLIETVKDTLKTVQHFLSNDQDTKSDINWNFCMMLYSQMKKLSKKNKMARRRILELMDVIESDDSDSCIFKKFE</sequence>
<evidence type="ECO:0000313" key="2">
    <source>
        <dbReference type="Proteomes" id="UP000829291"/>
    </source>
</evidence>
<evidence type="ECO:0000313" key="3">
    <source>
        <dbReference type="RefSeq" id="XP_015509746.1"/>
    </source>
</evidence>